<dbReference type="AlphaFoldDB" id="A0A1G7LTD8"/>
<protein>
    <submittedName>
        <fullName evidence="2">Uncharacterized protein</fullName>
    </submittedName>
</protein>
<dbReference type="Proteomes" id="UP000199446">
    <property type="component" value="Unassembled WGS sequence"/>
</dbReference>
<sequence length="342" mass="35663">MSLAPTRCPSPPVPPGPGKAGCPSWARPVWGGGGAGIEGDPVKGTVLSPRIWWSVHTEGDRTSQPSPSEGMIPAPRGGGAPAHGCSEGATGPRGAESWVKCRGFWLHSGTHAARATPKSPHTGACPRGLMRASNRGTKEAEPSSPCVRVFRPLPTHPEGDPAHRRGRQGFWTRWARCLTTRWTGMATLPCPRAAMPHRGVSSSPEPIGAGTPMGAWRTPSVAAGKRSRRRGNPLNEDRISGDNGRDGAGEYRGSQGNLVEGRPVAVWVGVWGFLVLGGGQATGRSPGVDQPRPSRGPKSGACPGHTGTATAVPRPKTGGRAHHTGSRHRPGGLPCEGGRRIE</sequence>
<feature type="region of interest" description="Disordered" evidence="1">
    <location>
        <begin position="56"/>
        <end position="91"/>
    </location>
</feature>
<evidence type="ECO:0000256" key="1">
    <source>
        <dbReference type="SAM" id="MobiDB-lite"/>
    </source>
</evidence>
<feature type="compositionally biased region" description="Pro residues" evidence="1">
    <location>
        <begin position="8"/>
        <end position="17"/>
    </location>
</feature>
<keyword evidence="3" id="KW-1185">Reference proteome</keyword>
<dbReference type="EMBL" id="FNBC01000078">
    <property type="protein sequence ID" value="SDF52762.1"/>
    <property type="molecule type" value="Genomic_DNA"/>
</dbReference>
<organism evidence="2 3">
    <name type="scientific">Thermus arciformis</name>
    <dbReference type="NCBI Taxonomy" id="482827"/>
    <lineage>
        <taxon>Bacteria</taxon>
        <taxon>Thermotogati</taxon>
        <taxon>Deinococcota</taxon>
        <taxon>Deinococci</taxon>
        <taxon>Thermales</taxon>
        <taxon>Thermaceae</taxon>
        <taxon>Thermus</taxon>
    </lineage>
</organism>
<feature type="compositionally biased region" description="Basic and acidic residues" evidence="1">
    <location>
        <begin position="235"/>
        <end position="249"/>
    </location>
</feature>
<feature type="region of interest" description="Disordered" evidence="1">
    <location>
        <begin position="134"/>
        <end position="164"/>
    </location>
</feature>
<proteinExistence type="predicted"/>
<gene>
    <name evidence="2" type="ORF">SAMN04488243_1783</name>
</gene>
<dbReference type="STRING" id="482827.SAMN04488243_1783"/>
<name>A0A1G7LTD8_9DEIN</name>
<evidence type="ECO:0000313" key="3">
    <source>
        <dbReference type="Proteomes" id="UP000199446"/>
    </source>
</evidence>
<feature type="region of interest" description="Disordered" evidence="1">
    <location>
        <begin position="1"/>
        <end position="27"/>
    </location>
</feature>
<accession>A0A1G7LTD8</accession>
<feature type="compositionally biased region" description="Basic residues" evidence="1">
    <location>
        <begin position="317"/>
        <end position="330"/>
    </location>
</feature>
<feature type="region of interest" description="Disordered" evidence="1">
    <location>
        <begin position="197"/>
        <end position="256"/>
    </location>
</feature>
<evidence type="ECO:0000313" key="2">
    <source>
        <dbReference type="EMBL" id="SDF52762.1"/>
    </source>
</evidence>
<feature type="region of interest" description="Disordered" evidence="1">
    <location>
        <begin position="282"/>
        <end position="342"/>
    </location>
</feature>
<reference evidence="3" key="1">
    <citation type="submission" date="2016-10" db="EMBL/GenBank/DDBJ databases">
        <authorList>
            <person name="Varghese N."/>
            <person name="Submissions S."/>
        </authorList>
    </citation>
    <scope>NUCLEOTIDE SEQUENCE [LARGE SCALE GENOMIC DNA]</scope>
    <source>
        <strain evidence="3">CGMCC 1.6992</strain>
    </source>
</reference>